<reference evidence="1 2" key="1">
    <citation type="submission" date="2023-05" db="EMBL/GenBank/DDBJ databases">
        <title>Chelatococcus sp. nov., a moderately thermophilic bacterium isolated from hot spring microbial mat.</title>
        <authorList>
            <person name="Hu C.-J."/>
            <person name="Li W.-J."/>
        </authorList>
    </citation>
    <scope>NUCLEOTIDE SEQUENCE [LARGE SCALE GENOMIC DNA]</scope>
    <source>
        <strain evidence="1 2">SYSU G07232</strain>
    </source>
</reference>
<evidence type="ECO:0000313" key="1">
    <source>
        <dbReference type="EMBL" id="MDJ1160172.1"/>
    </source>
</evidence>
<protein>
    <recommendedName>
        <fullName evidence="3">TFIIB-type domain-containing protein</fullName>
    </recommendedName>
</protein>
<proteinExistence type="predicted"/>
<dbReference type="Proteomes" id="UP001321492">
    <property type="component" value="Unassembled WGS sequence"/>
</dbReference>
<evidence type="ECO:0000313" key="2">
    <source>
        <dbReference type="Proteomes" id="UP001321492"/>
    </source>
</evidence>
<dbReference type="RefSeq" id="WP_283742173.1">
    <property type="nucleotide sequence ID" value="NZ_JASJEV010000019.1"/>
</dbReference>
<accession>A0ABT7ALB2</accession>
<organism evidence="1 2">
    <name type="scientific">Chelatococcus albus</name>
    <dbReference type="NCBI Taxonomy" id="3047466"/>
    <lineage>
        <taxon>Bacteria</taxon>
        <taxon>Pseudomonadati</taxon>
        <taxon>Pseudomonadota</taxon>
        <taxon>Alphaproteobacteria</taxon>
        <taxon>Hyphomicrobiales</taxon>
        <taxon>Chelatococcaceae</taxon>
        <taxon>Chelatococcus</taxon>
    </lineage>
</organism>
<dbReference type="EMBL" id="JASJEV010000019">
    <property type="protein sequence ID" value="MDJ1160172.1"/>
    <property type="molecule type" value="Genomic_DNA"/>
</dbReference>
<keyword evidence="2" id="KW-1185">Reference proteome</keyword>
<evidence type="ECO:0008006" key="3">
    <source>
        <dbReference type="Google" id="ProtNLM"/>
    </source>
</evidence>
<gene>
    <name evidence="1" type="ORF">QNA08_18320</name>
</gene>
<name>A0ABT7ALB2_9HYPH</name>
<sequence>MDHFGLTAEFACESCGSNSIVLPDVLTDDAAITCSGCGAALGSWRTFKDRVKRVVAADLVAKGRDPNGNPDLTSP</sequence>
<comment type="caution">
    <text evidence="1">The sequence shown here is derived from an EMBL/GenBank/DDBJ whole genome shotgun (WGS) entry which is preliminary data.</text>
</comment>